<dbReference type="SUPFAM" id="SSF51101">
    <property type="entry name" value="Mannose-binding lectins"/>
    <property type="match status" value="3"/>
</dbReference>
<evidence type="ECO:0000313" key="6">
    <source>
        <dbReference type="EMBL" id="KAJ8772729.1"/>
    </source>
</evidence>
<dbReference type="SUPFAM" id="SSF48452">
    <property type="entry name" value="TPR-like"/>
    <property type="match status" value="1"/>
</dbReference>
<feature type="repeat" description="PPR" evidence="4">
    <location>
        <begin position="315"/>
        <end position="349"/>
    </location>
</feature>
<evidence type="ECO:0000256" key="3">
    <source>
        <dbReference type="ARBA" id="ARBA00022737"/>
    </source>
</evidence>
<dbReference type="InterPro" id="IPR002885">
    <property type="entry name" value="PPR_rpt"/>
</dbReference>
<feature type="repeat" description="PPR" evidence="4">
    <location>
        <begin position="487"/>
        <end position="521"/>
    </location>
</feature>
<dbReference type="SMART" id="SM00915">
    <property type="entry name" value="Jacalin"/>
    <property type="match status" value="3"/>
</dbReference>
<keyword evidence="2" id="KW-0430">Lectin</keyword>
<evidence type="ECO:0000256" key="2">
    <source>
        <dbReference type="ARBA" id="ARBA00022734"/>
    </source>
</evidence>
<dbReference type="EMBL" id="JAIWQS010000002">
    <property type="protein sequence ID" value="KAJ8772729.1"/>
    <property type="molecule type" value="Genomic_DNA"/>
</dbReference>
<dbReference type="PANTHER" id="PTHR47926:SF411">
    <property type="entry name" value="PENTATRICOPEPTIDE REPEAT-CONTAINING PROTEIN"/>
    <property type="match status" value="1"/>
</dbReference>
<feature type="domain" description="Jacalin-type lectin" evidence="5">
    <location>
        <begin position="645"/>
        <end position="787"/>
    </location>
</feature>
<dbReference type="InterPro" id="IPR046960">
    <property type="entry name" value="PPR_At4g14850-like_plant"/>
</dbReference>
<feature type="domain" description="Jacalin-type lectin" evidence="5">
    <location>
        <begin position="1071"/>
        <end position="1215"/>
    </location>
</feature>
<dbReference type="PANTHER" id="PTHR47926">
    <property type="entry name" value="PENTATRICOPEPTIDE REPEAT-CONTAINING PROTEIN"/>
    <property type="match status" value="1"/>
</dbReference>
<name>A0AAV8U3A4_9ROSI</name>
<dbReference type="Pfam" id="PF01535">
    <property type="entry name" value="PPR"/>
    <property type="match status" value="6"/>
</dbReference>
<dbReference type="NCBIfam" id="TIGR00756">
    <property type="entry name" value="PPR"/>
    <property type="match status" value="10"/>
</dbReference>
<organism evidence="6 7">
    <name type="scientific">Erythroxylum novogranatense</name>
    <dbReference type="NCBI Taxonomy" id="1862640"/>
    <lineage>
        <taxon>Eukaryota</taxon>
        <taxon>Viridiplantae</taxon>
        <taxon>Streptophyta</taxon>
        <taxon>Embryophyta</taxon>
        <taxon>Tracheophyta</taxon>
        <taxon>Spermatophyta</taxon>
        <taxon>Magnoliopsida</taxon>
        <taxon>eudicotyledons</taxon>
        <taxon>Gunneridae</taxon>
        <taxon>Pentapetalae</taxon>
        <taxon>rosids</taxon>
        <taxon>fabids</taxon>
        <taxon>Malpighiales</taxon>
        <taxon>Erythroxylaceae</taxon>
        <taxon>Erythroxylum</taxon>
    </lineage>
</organism>
<dbReference type="GO" id="GO:0003723">
    <property type="term" value="F:RNA binding"/>
    <property type="evidence" value="ECO:0007669"/>
    <property type="project" value="InterPro"/>
</dbReference>
<dbReference type="PROSITE" id="PS51375">
    <property type="entry name" value="PPR"/>
    <property type="match status" value="10"/>
</dbReference>
<dbReference type="InterPro" id="IPR001229">
    <property type="entry name" value="Jacalin-like_lectin_dom"/>
</dbReference>
<feature type="repeat" description="PPR" evidence="4">
    <location>
        <begin position="111"/>
        <end position="141"/>
    </location>
</feature>
<dbReference type="InterPro" id="IPR036404">
    <property type="entry name" value="Jacalin-like_lectin_dom_sf"/>
</dbReference>
<comment type="caution">
    <text evidence="6">The sequence shown here is derived from an EMBL/GenBank/DDBJ whole genome shotgun (WGS) entry which is preliminary data.</text>
</comment>
<evidence type="ECO:0000256" key="1">
    <source>
        <dbReference type="ARBA" id="ARBA00006568"/>
    </source>
</evidence>
<evidence type="ECO:0000259" key="5">
    <source>
        <dbReference type="PROSITE" id="PS51752"/>
    </source>
</evidence>
<keyword evidence="7" id="KW-1185">Reference proteome</keyword>
<dbReference type="InterPro" id="IPR011990">
    <property type="entry name" value="TPR-like_helical_dom_sf"/>
</dbReference>
<keyword evidence="3" id="KW-0677">Repeat</keyword>
<dbReference type="GO" id="GO:0005537">
    <property type="term" value="F:D-mannose binding"/>
    <property type="evidence" value="ECO:0007669"/>
    <property type="project" value="UniProtKB-ARBA"/>
</dbReference>
<feature type="repeat" description="PPR" evidence="4">
    <location>
        <begin position="245"/>
        <end position="279"/>
    </location>
</feature>
<dbReference type="FunFam" id="1.25.40.10:FF:000380">
    <property type="entry name" value="Pentatricopeptide repeat-containing protein, chloroplastic"/>
    <property type="match status" value="1"/>
</dbReference>
<feature type="repeat" description="PPR" evidence="4">
    <location>
        <begin position="142"/>
        <end position="172"/>
    </location>
</feature>
<protein>
    <recommendedName>
        <fullName evidence="5">Jacalin-type lectin domain-containing protein</fullName>
    </recommendedName>
</protein>
<dbReference type="GO" id="GO:0005536">
    <property type="term" value="F:D-glucose binding"/>
    <property type="evidence" value="ECO:0007669"/>
    <property type="project" value="UniProtKB-ARBA"/>
</dbReference>
<evidence type="ECO:0000313" key="7">
    <source>
        <dbReference type="Proteomes" id="UP001159364"/>
    </source>
</evidence>
<feature type="domain" description="Jacalin-type lectin" evidence="5">
    <location>
        <begin position="875"/>
        <end position="1017"/>
    </location>
</feature>
<dbReference type="Pfam" id="PF13041">
    <property type="entry name" value="PPR_2"/>
    <property type="match status" value="5"/>
</dbReference>
<feature type="repeat" description="PPR" evidence="4">
    <location>
        <begin position="385"/>
        <end position="415"/>
    </location>
</feature>
<accession>A0AAV8U3A4</accession>
<feature type="repeat" description="PPR" evidence="4">
    <location>
        <begin position="588"/>
        <end position="622"/>
    </location>
</feature>
<feature type="repeat" description="PPR" evidence="4">
    <location>
        <begin position="280"/>
        <end position="314"/>
    </location>
</feature>
<evidence type="ECO:0000256" key="4">
    <source>
        <dbReference type="PROSITE-ProRule" id="PRU00708"/>
    </source>
</evidence>
<feature type="repeat" description="PPR" evidence="4">
    <location>
        <begin position="451"/>
        <end position="485"/>
    </location>
</feature>
<dbReference type="AlphaFoldDB" id="A0AAV8U3A4"/>
<dbReference type="Gene3D" id="2.100.10.30">
    <property type="entry name" value="Jacalin-like lectin domain"/>
    <property type="match status" value="3"/>
</dbReference>
<dbReference type="Pfam" id="PF01419">
    <property type="entry name" value="Jacalin"/>
    <property type="match status" value="3"/>
</dbReference>
<feature type="repeat" description="PPR" evidence="4">
    <location>
        <begin position="416"/>
        <end position="450"/>
    </location>
</feature>
<dbReference type="CDD" id="cd09612">
    <property type="entry name" value="Jacalin"/>
    <property type="match status" value="3"/>
</dbReference>
<sequence length="1232" mass="135411">MENLMAQSISKLPITIPTKQDATWDFSNRPNVASVPFSRKRHQVVTDSYVNYLCKTGRLSEAVAALDSLAQHGSEVRPDTFLNLVQSCIDSNSLILGRKVHSRIGLVKHKSPFLGTKLVSMYAKCGNLEDARKVFSEMGERNLFTWSAMIGACSRERRYREVIELFYMMMSMEDSCLPDAFLLPKILQACGNCGDLKTGKLIHLLVVKCGMGDIPRVSNSILAVYAKCGKLDVAERYFERMEQKDTAAWNAMMSGYCQIGDVEKAHRLFDAMCEEGTDPGLVSWNLLISGYNQIGRCDVAMELKKKMESNGIALDVVAWTSMISGFGQNNRTNQALDLFREMILTGVEPNGVTIASVVSACASLKSLNAGMEIHSLAVKLGNIHDVLVGNSLIDLYSKCGDLEAARQVYDLMAEKDVFSWNSMIGGYCQAGYCGKAYLLFTQLQNSNIQPNVITWNTMIWGYLQNGDEDQAMDLFQKMEKEGNIKRDTASWNSLIAGHIHIGQKDLALSIFRQMQSAGIRPNPVTILSVLPACASLIALNQVKEIHGCALRRNLVSALPVVNSLIDTYTKSGNIAYSRRLFDRIISKDVITFNSMIAGYILYACPDAALDIFDQMRISGIKPSRTTFASIILAQSLSSEKGEKVPVSAGPWGGQDGFRWDDGVYSTVRQFVIAHGAGIDSIQIEYDKKGVSIWSEKHGGFGGNRIDKVKLDYPNEFLTSVSGHYGNINDWGPVLIRSLTFESNKRTYGPFGVTQGTCFSLPVTGGRVVGFHGKSDWCLNAIGIYLKPHQQEKSSKAIVKTKSYNTNGSDSVGYSVIQGSAGNAYDIVVAVRQKDDNGNLLPKKLSTQISQDHYTDAGTITKGASIGRIPSKIEGLITYGPWGGTGGSLFDDGQYSGIRQIHLSRSIGIAYIRIQYDDNGQPKWGSKHGGNGGFKTDKIIFDYPSEILMNIRGTYWPLMYMGPHIIKSLTFYTNKGVHGPFGEEQGPSFTTKMKEGRIVGFHGREGLFLDAIGVHLVEGIVKPAKHYLSDAITKTEADVAEIDNSPWSNKLVVAKRGQTENVACGVIKEPAPCGPGPWGGDGGRPWDDGVFSGIKQIVVTRTAEAICSIQIEYDRNGQSVWSVKHGSTGGTSTQRVKLEYPHEVLTCMSGYYGAINREDRPKVVRSLTFYGSRGKYGPFGEETGTFFTSTTTEGKVVGFHGRCGAYLDAIGVHMQHWLGNDRPSKPSLFKFFN</sequence>
<dbReference type="InterPro" id="IPR033734">
    <property type="entry name" value="Jacalin-like_lectin_dom_plant"/>
</dbReference>
<dbReference type="GO" id="GO:0009451">
    <property type="term" value="P:RNA modification"/>
    <property type="evidence" value="ECO:0007669"/>
    <property type="project" value="InterPro"/>
</dbReference>
<dbReference type="FunFam" id="2.100.10.30:FF:000001">
    <property type="entry name" value="Jacalin-related lectin 33"/>
    <property type="match status" value="3"/>
</dbReference>
<gene>
    <name evidence="6" type="ORF">K2173_027906</name>
</gene>
<proteinExistence type="inferred from homology"/>
<dbReference type="Proteomes" id="UP001159364">
    <property type="component" value="Linkage Group LG02"/>
</dbReference>
<dbReference type="FunFam" id="1.25.40.10:FF:000073">
    <property type="entry name" value="Pentatricopeptide repeat-containing protein chloroplastic"/>
    <property type="match status" value="1"/>
</dbReference>
<reference evidence="6 7" key="1">
    <citation type="submission" date="2021-09" db="EMBL/GenBank/DDBJ databases">
        <title>Genomic insights and catalytic innovation underlie evolution of tropane alkaloids biosynthesis.</title>
        <authorList>
            <person name="Wang Y.-J."/>
            <person name="Tian T."/>
            <person name="Huang J.-P."/>
            <person name="Huang S.-X."/>
        </authorList>
    </citation>
    <scope>NUCLEOTIDE SEQUENCE [LARGE SCALE GENOMIC DNA]</scope>
    <source>
        <strain evidence="6">KIB-2018</strain>
        <tissue evidence="6">Leaf</tissue>
    </source>
</reference>
<dbReference type="SUPFAM" id="SSF81901">
    <property type="entry name" value="HCP-like"/>
    <property type="match status" value="1"/>
</dbReference>
<dbReference type="PROSITE" id="PS51752">
    <property type="entry name" value="JACALIN_LECTIN"/>
    <property type="match status" value="3"/>
</dbReference>
<comment type="similarity">
    <text evidence="1">Belongs to the jacalin lectin family.</text>
</comment>
<dbReference type="Gene3D" id="1.25.40.10">
    <property type="entry name" value="Tetratricopeptide repeat domain"/>
    <property type="match status" value="4"/>
</dbReference>